<accession>A0A1H6SL61</accession>
<evidence type="ECO:0000313" key="2">
    <source>
        <dbReference type="EMBL" id="SEI65637.1"/>
    </source>
</evidence>
<dbReference type="Gene3D" id="1.10.510.10">
    <property type="entry name" value="Transferase(Phosphotransferase) domain 1"/>
    <property type="match status" value="1"/>
</dbReference>
<dbReference type="OrthoDB" id="9795390at2"/>
<sequence>MKKIDSIPTGKIERVTKLVTTGVKVGGNYLKYYGEKVVNPSLTKDKLHENNAADIYDGLKELKGSALKVAQMLSMEKNLLPQSYVDKFSLSQFSVPPLSAPLVRKTFKTYFKQYPEELFDSFSPDSINAASIGQVHKAKKNGKELAVKIQYPGIRESISSDIALVKPIAIRMFNLQGTSDEYFQEVEDKLTEETDYKLEISQSMKVIEDCEKIENLLFPHYYPEFSSDKIITMDWMNGIHLSEFCSSNASQEQRNKVGQTLWNFYMYQIHQLKKFHADPHPGNFLVDTNDNLIAIDFGCMKEIPNDFYVPYFEVSTPDSLNDMEYFTKKLYELEILKTTDKPKELEFFTDMFHELLSVFTQPIQSDVFDFAQPEFQNQIAALSEKFASDKTLRKMNGNRGSKHFIYVNRTFFGLYSLMFDIKAKVKINDFKKYLSN</sequence>
<dbReference type="STRING" id="402734.SAMN05660918_1305"/>
<dbReference type="InterPro" id="IPR051130">
    <property type="entry name" value="Mito_struct-func_regulator"/>
</dbReference>
<dbReference type="PANTHER" id="PTHR43173:SF19">
    <property type="entry name" value="AARF DOMAIN-CONTAINING PROTEIN KINASE 1"/>
    <property type="match status" value="1"/>
</dbReference>
<dbReference type="RefSeq" id="WP_091309995.1">
    <property type="nucleotide sequence ID" value="NZ_CBCSJU010000002.1"/>
</dbReference>
<reference evidence="3" key="1">
    <citation type="submission" date="2016-10" db="EMBL/GenBank/DDBJ databases">
        <authorList>
            <person name="Varghese N."/>
            <person name="Submissions S."/>
        </authorList>
    </citation>
    <scope>NUCLEOTIDE SEQUENCE [LARGE SCALE GENOMIC DNA]</scope>
    <source>
        <strain evidence="3">DSM 17934</strain>
    </source>
</reference>
<evidence type="ECO:0000313" key="3">
    <source>
        <dbReference type="Proteomes" id="UP000199702"/>
    </source>
</evidence>
<dbReference type="InterPro" id="IPR004147">
    <property type="entry name" value="ABC1_dom"/>
</dbReference>
<dbReference type="PANTHER" id="PTHR43173">
    <property type="entry name" value="ABC1 FAMILY PROTEIN"/>
    <property type="match status" value="1"/>
</dbReference>
<feature type="domain" description="ABC1 atypical kinase-like" evidence="1">
    <location>
        <begin position="94"/>
        <end position="314"/>
    </location>
</feature>
<gene>
    <name evidence="2" type="ORF">SAMN05660918_1305</name>
</gene>
<evidence type="ECO:0000259" key="1">
    <source>
        <dbReference type="Pfam" id="PF03109"/>
    </source>
</evidence>
<dbReference type="Pfam" id="PF03109">
    <property type="entry name" value="ABC1"/>
    <property type="match status" value="1"/>
</dbReference>
<dbReference type="InterPro" id="IPR011009">
    <property type="entry name" value="Kinase-like_dom_sf"/>
</dbReference>
<dbReference type="AlphaFoldDB" id="A0A1H6SL61"/>
<dbReference type="Proteomes" id="UP000199702">
    <property type="component" value="Unassembled WGS sequence"/>
</dbReference>
<organism evidence="2 3">
    <name type="scientific">Flavobacterium terrigena</name>
    <dbReference type="NCBI Taxonomy" id="402734"/>
    <lineage>
        <taxon>Bacteria</taxon>
        <taxon>Pseudomonadati</taxon>
        <taxon>Bacteroidota</taxon>
        <taxon>Flavobacteriia</taxon>
        <taxon>Flavobacteriales</taxon>
        <taxon>Flavobacteriaceae</taxon>
        <taxon>Flavobacterium</taxon>
    </lineage>
</organism>
<dbReference type="SUPFAM" id="SSF56112">
    <property type="entry name" value="Protein kinase-like (PK-like)"/>
    <property type="match status" value="1"/>
</dbReference>
<proteinExistence type="predicted"/>
<protein>
    <submittedName>
        <fullName evidence="2">ABC1 family protein</fullName>
    </submittedName>
</protein>
<dbReference type="EMBL" id="FNYA01000002">
    <property type="protein sequence ID" value="SEI65637.1"/>
    <property type="molecule type" value="Genomic_DNA"/>
</dbReference>
<keyword evidence="3" id="KW-1185">Reference proteome</keyword>
<name>A0A1H6SL61_9FLAO</name>